<evidence type="ECO:0000313" key="15">
    <source>
        <dbReference type="Proteomes" id="UP000223606"/>
    </source>
</evidence>
<dbReference type="Proteomes" id="UP000223606">
    <property type="component" value="Chromosome 1"/>
</dbReference>
<dbReference type="SUPFAM" id="SSF54631">
    <property type="entry name" value="CBS-domain pair"/>
    <property type="match status" value="1"/>
</dbReference>
<evidence type="ECO:0000256" key="5">
    <source>
        <dbReference type="ARBA" id="ARBA00022737"/>
    </source>
</evidence>
<dbReference type="InterPro" id="IPR046342">
    <property type="entry name" value="CBS_dom_sf"/>
</dbReference>
<reference evidence="15" key="1">
    <citation type="submission" date="2017-09" db="EMBL/GenBank/DDBJ databases">
        <title>Genome sequence of Nannocystis excedens DSM 71.</title>
        <authorList>
            <person name="Blom J."/>
        </authorList>
    </citation>
    <scope>NUCLEOTIDE SEQUENCE [LARGE SCALE GENOMIC DNA]</scope>
    <source>
        <strain evidence="15">type strain: E19</strain>
    </source>
</reference>
<dbReference type="PROSITE" id="PS51371">
    <property type="entry name" value="CBS"/>
    <property type="match status" value="1"/>
</dbReference>
<keyword evidence="5" id="KW-0677">Repeat</keyword>
<evidence type="ECO:0000256" key="3">
    <source>
        <dbReference type="ARBA" id="ARBA00022475"/>
    </source>
</evidence>
<dbReference type="PANTHER" id="PTHR43099">
    <property type="entry name" value="UPF0053 PROTEIN YRKA"/>
    <property type="match status" value="1"/>
</dbReference>
<dbReference type="Pfam" id="PF03471">
    <property type="entry name" value="CorC_HlyC"/>
    <property type="match status" value="1"/>
</dbReference>
<evidence type="ECO:0000256" key="8">
    <source>
        <dbReference type="ARBA" id="ARBA00023136"/>
    </source>
</evidence>
<gene>
    <name evidence="14" type="primary">corC_1</name>
    <name evidence="14" type="ORF">HDIA_1299</name>
</gene>
<name>A0A2C9D3K0_9HYPH</name>
<dbReference type="InterPro" id="IPR002550">
    <property type="entry name" value="CNNM"/>
</dbReference>
<dbReference type="InterPro" id="IPR005170">
    <property type="entry name" value="Transptr-assoc_dom"/>
</dbReference>
<dbReference type="AlphaFoldDB" id="A0A2C9D3K0"/>
<comment type="subcellular location">
    <subcellularLocation>
        <location evidence="1">Cell membrane</location>
        <topology evidence="1">Multi-pass membrane protein</topology>
    </subcellularLocation>
</comment>
<keyword evidence="3" id="KW-1003">Cell membrane</keyword>
<proteinExistence type="inferred from homology"/>
<dbReference type="GO" id="GO:0005886">
    <property type="term" value="C:plasma membrane"/>
    <property type="evidence" value="ECO:0007669"/>
    <property type="project" value="UniProtKB-SubCell"/>
</dbReference>
<protein>
    <submittedName>
        <fullName evidence="14">Magnesium and cobalt efflux protein CorC</fullName>
    </submittedName>
</protein>
<feature type="transmembrane region" description="Helical" evidence="11">
    <location>
        <begin position="56"/>
        <end position="79"/>
    </location>
</feature>
<sequence length="432" mass="46633">MFEIIIVALLILLNGVFALSELAVVSSRRARLRSMAEAGRAGAKAALELSEDPGRFLSTVQIGITLIGILAGAYSGSALGEKLSTLLQSFGVEPGMAQPVGIGLVVTIITYFSLVIGELVPKQLALGNPERIACLVAGPMRALSRVAAPFVVLLDLSSRFVFFLLRVKQDRKEVVTEEEIRSLIAEAERAGVIEADERRLISGVFRFGDRKVKALMTPRTDVERLSLAADDAAIREKLLTSSHTRLPVSRDGSDDMAGIVVTSDLVKQLLSGEPLDIEKHIRPAPVIPDTASALDLLELLRSSEEPMALVHDEYGDFEGIVTPADVLGAIAGAFRSDLDEGESEDAFQREDGSWLIAGSMPAEDMAETIGMALPAERGYNTTAGFMLSRLGHLPVTGEHFSHLGWRFEVVDMDGLRIDKVHAQRLNVTTPDP</sequence>
<dbReference type="GO" id="GO:0050660">
    <property type="term" value="F:flavin adenine dinucleotide binding"/>
    <property type="evidence" value="ECO:0007669"/>
    <property type="project" value="InterPro"/>
</dbReference>
<dbReference type="PANTHER" id="PTHR43099:SF5">
    <property type="entry name" value="HLYC_CORC FAMILY TRANSPORTER"/>
    <property type="match status" value="1"/>
</dbReference>
<dbReference type="Pfam" id="PF01595">
    <property type="entry name" value="CNNM"/>
    <property type="match status" value="1"/>
</dbReference>
<dbReference type="InterPro" id="IPR051676">
    <property type="entry name" value="UPF0053_domain"/>
</dbReference>
<dbReference type="SMART" id="SM01091">
    <property type="entry name" value="CorC_HlyC"/>
    <property type="match status" value="1"/>
</dbReference>
<dbReference type="InterPro" id="IPR036318">
    <property type="entry name" value="FAD-bd_PCMH-like_sf"/>
</dbReference>
<keyword evidence="7 9" id="KW-0129">CBS domain</keyword>
<feature type="domain" description="CBS" evidence="12">
    <location>
        <begin position="280"/>
        <end position="340"/>
    </location>
</feature>
<dbReference type="Pfam" id="PF00571">
    <property type="entry name" value="CBS"/>
    <property type="match status" value="1"/>
</dbReference>
<keyword evidence="6 10" id="KW-1133">Transmembrane helix</keyword>
<dbReference type="KEGG" id="hdi:HDIA_1299"/>
<organism evidence="14 15">
    <name type="scientific">Hartmannibacter diazotrophicus</name>
    <dbReference type="NCBI Taxonomy" id="1482074"/>
    <lineage>
        <taxon>Bacteria</taxon>
        <taxon>Pseudomonadati</taxon>
        <taxon>Pseudomonadota</taxon>
        <taxon>Alphaproteobacteria</taxon>
        <taxon>Hyphomicrobiales</taxon>
        <taxon>Pleomorphomonadaceae</taxon>
        <taxon>Hartmannibacter</taxon>
    </lineage>
</organism>
<evidence type="ECO:0000256" key="1">
    <source>
        <dbReference type="ARBA" id="ARBA00004651"/>
    </source>
</evidence>
<dbReference type="InterPro" id="IPR016169">
    <property type="entry name" value="FAD-bd_PCMH_sub2"/>
</dbReference>
<feature type="transmembrane region" description="Helical" evidence="11">
    <location>
        <begin position="100"/>
        <end position="120"/>
    </location>
</feature>
<keyword evidence="4 10" id="KW-0812">Transmembrane</keyword>
<comment type="similarity">
    <text evidence="2">Belongs to the UPF0053 family. Hemolysin C subfamily.</text>
</comment>
<feature type="domain" description="CNNM transmembrane" evidence="13">
    <location>
        <begin position="1"/>
        <end position="197"/>
    </location>
</feature>
<evidence type="ECO:0000256" key="6">
    <source>
        <dbReference type="ARBA" id="ARBA00022989"/>
    </source>
</evidence>
<evidence type="ECO:0000256" key="10">
    <source>
        <dbReference type="PROSITE-ProRule" id="PRU01193"/>
    </source>
</evidence>
<evidence type="ECO:0000256" key="7">
    <source>
        <dbReference type="ARBA" id="ARBA00023122"/>
    </source>
</evidence>
<dbReference type="Gene3D" id="3.30.465.10">
    <property type="match status" value="1"/>
</dbReference>
<accession>A0A2C9D3K0</accession>
<dbReference type="RefSeq" id="WP_099555426.1">
    <property type="nucleotide sequence ID" value="NZ_LT960614.1"/>
</dbReference>
<evidence type="ECO:0000256" key="2">
    <source>
        <dbReference type="ARBA" id="ARBA00006446"/>
    </source>
</evidence>
<evidence type="ECO:0000313" key="14">
    <source>
        <dbReference type="EMBL" id="SON54840.1"/>
    </source>
</evidence>
<dbReference type="CDD" id="cd04590">
    <property type="entry name" value="CBS_pair_CorC_HlyC_assoc"/>
    <property type="match status" value="1"/>
</dbReference>
<dbReference type="InterPro" id="IPR044751">
    <property type="entry name" value="Ion_transp-like_CBS"/>
</dbReference>
<dbReference type="EMBL" id="LT960614">
    <property type="protein sequence ID" value="SON54840.1"/>
    <property type="molecule type" value="Genomic_DNA"/>
</dbReference>
<dbReference type="InterPro" id="IPR000644">
    <property type="entry name" value="CBS_dom"/>
</dbReference>
<dbReference type="SUPFAM" id="SSF56176">
    <property type="entry name" value="FAD-binding/transporter-associated domain-like"/>
    <property type="match status" value="1"/>
</dbReference>
<keyword evidence="8 10" id="KW-0472">Membrane</keyword>
<evidence type="ECO:0000259" key="12">
    <source>
        <dbReference type="PROSITE" id="PS51371"/>
    </source>
</evidence>
<evidence type="ECO:0000256" key="11">
    <source>
        <dbReference type="SAM" id="Phobius"/>
    </source>
</evidence>
<dbReference type="OrthoDB" id="9805314at2"/>
<evidence type="ECO:0000259" key="13">
    <source>
        <dbReference type="PROSITE" id="PS51846"/>
    </source>
</evidence>
<evidence type="ECO:0000256" key="4">
    <source>
        <dbReference type="ARBA" id="ARBA00022692"/>
    </source>
</evidence>
<dbReference type="Gene3D" id="3.10.580.10">
    <property type="entry name" value="CBS-domain"/>
    <property type="match status" value="1"/>
</dbReference>
<keyword evidence="15" id="KW-1185">Reference proteome</keyword>
<evidence type="ECO:0000256" key="9">
    <source>
        <dbReference type="PROSITE-ProRule" id="PRU00703"/>
    </source>
</evidence>
<dbReference type="PROSITE" id="PS51846">
    <property type="entry name" value="CNNM"/>
    <property type="match status" value="1"/>
</dbReference>